<keyword evidence="1" id="KW-0812">Transmembrane</keyword>
<dbReference type="InterPro" id="IPR008020">
    <property type="entry name" value="G8P"/>
</dbReference>
<dbReference type="RefSeq" id="WP_126977806.1">
    <property type="nucleotide sequence ID" value="NZ_PQSP01000001.1"/>
</dbReference>
<evidence type="ECO:0000313" key="4">
    <source>
        <dbReference type="EMBL" id="RUS67995.1"/>
    </source>
</evidence>
<protein>
    <submittedName>
        <fullName evidence="4">Uncharacterized protein</fullName>
    </submittedName>
</protein>
<organism evidence="4 5">
    <name type="scientific">Saezia sanguinis</name>
    <dbReference type="NCBI Taxonomy" id="1965230"/>
    <lineage>
        <taxon>Bacteria</taxon>
        <taxon>Pseudomonadati</taxon>
        <taxon>Pseudomonadota</taxon>
        <taxon>Betaproteobacteria</taxon>
        <taxon>Burkholderiales</taxon>
        <taxon>Saeziaceae</taxon>
        <taxon>Saezia</taxon>
    </lineage>
</organism>
<keyword evidence="1" id="KW-0472">Membrane</keyword>
<feature type="signal peptide" evidence="2">
    <location>
        <begin position="1"/>
        <end position="29"/>
    </location>
</feature>
<keyword evidence="5" id="KW-1185">Reference proteome</keyword>
<proteinExistence type="predicted"/>
<evidence type="ECO:0000313" key="3">
    <source>
        <dbReference type="EMBL" id="RUS67982.1"/>
    </source>
</evidence>
<sequence precursor="true">MNKVFGYIKKGKRAVVAGVVAASAVVANAAPIDPAPVVSSIGSNEPAVIAIGGAIIAILAVVLGFKLIKRMM</sequence>
<dbReference type="EMBL" id="PQSP01000001">
    <property type="protein sequence ID" value="RUS67995.1"/>
    <property type="molecule type" value="Genomic_DNA"/>
</dbReference>
<gene>
    <name evidence="3" type="ORF">CUZ56_00465</name>
    <name evidence="4" type="ORF">CUZ56_00478</name>
</gene>
<keyword evidence="1" id="KW-1133">Transmembrane helix</keyword>
<dbReference type="Pfam" id="PF05356">
    <property type="entry name" value="Phage_Coat_B"/>
    <property type="match status" value="1"/>
</dbReference>
<comment type="caution">
    <text evidence="4">The sequence shown here is derived from an EMBL/GenBank/DDBJ whole genome shotgun (WGS) entry which is preliminary data.</text>
</comment>
<feature type="chain" id="PRO_5036108507" evidence="2">
    <location>
        <begin position="30"/>
        <end position="72"/>
    </location>
</feature>
<dbReference type="EMBL" id="PQSP01000001">
    <property type="protein sequence ID" value="RUS67982.1"/>
    <property type="molecule type" value="Genomic_DNA"/>
</dbReference>
<dbReference type="Proteomes" id="UP000286947">
    <property type="component" value="Unassembled WGS sequence"/>
</dbReference>
<keyword evidence="2" id="KW-0732">Signal</keyword>
<evidence type="ECO:0000256" key="1">
    <source>
        <dbReference type="SAM" id="Phobius"/>
    </source>
</evidence>
<accession>A0A433SGY4</accession>
<name>A0A433SGY4_9BURK</name>
<reference evidence="4 5" key="1">
    <citation type="submission" date="2018-01" db="EMBL/GenBank/DDBJ databases">
        <title>Saezia sanguinis gen. nov., sp. nov., in the order Burkholderiales isolated from human blood.</title>
        <authorList>
            <person name="Medina-Pascual M.J."/>
            <person name="Valdezate S."/>
            <person name="Monzon S."/>
            <person name="Cuesta I."/>
            <person name="Carrasco G."/>
            <person name="Villalon P."/>
            <person name="Saez-Nieto J.A."/>
        </authorList>
    </citation>
    <scope>NUCLEOTIDE SEQUENCE [LARGE SCALE GENOMIC DNA]</scope>
    <source>
        <strain evidence="4 5">CNM695-12</strain>
    </source>
</reference>
<feature type="transmembrane region" description="Helical" evidence="1">
    <location>
        <begin position="48"/>
        <end position="68"/>
    </location>
</feature>
<evidence type="ECO:0000313" key="5">
    <source>
        <dbReference type="Proteomes" id="UP000286947"/>
    </source>
</evidence>
<dbReference type="AlphaFoldDB" id="A0A433SGY4"/>
<evidence type="ECO:0000256" key="2">
    <source>
        <dbReference type="SAM" id="SignalP"/>
    </source>
</evidence>